<name>A0ABT0J6J8_9MICO</name>
<sequence>MAKAPTVYDVAQRAGVSIATVSRVLRRPDDVRESTRTVVHEAISELGYVPSGAARGLAARSTGVLGLCFPDVDGIDEVDDLPDPVRVGEAVEMVRDVGGPVTARWSNLYLGEVMRGAELEAWRTGHAVMIGVARGLRRAQAVNELAGRVDGLAVLSKSVPDDLLAHIARRVPVVVMAGPPQDDAYDHISVDNRAGTRALVDHLIADHGLRDLAFVGGPFDSPDAHERFQGFRDALRAAGLPAPDEPAARSDFTRAGARDLARTMLEDHLTGRGPGDETGRALPRALVCSNDQTALGFLDVLTEAGIEVPGDVVLTGFDGIDATQASIPRLTTVSQPMVELGRAAVELLRSRLTDPGAPPATVNLPVRVLLRESCGCA</sequence>
<dbReference type="InterPro" id="IPR000843">
    <property type="entry name" value="HTH_LacI"/>
</dbReference>
<dbReference type="Gene3D" id="1.10.260.40">
    <property type="entry name" value="lambda repressor-like DNA-binding domains"/>
    <property type="match status" value="1"/>
</dbReference>
<dbReference type="InterPro" id="IPR046335">
    <property type="entry name" value="LacI/GalR-like_sensor"/>
</dbReference>
<dbReference type="SUPFAM" id="SSF53822">
    <property type="entry name" value="Periplasmic binding protein-like I"/>
    <property type="match status" value="1"/>
</dbReference>
<dbReference type="Pfam" id="PF13377">
    <property type="entry name" value="Peripla_BP_3"/>
    <property type="match status" value="1"/>
</dbReference>
<dbReference type="EMBL" id="JALQCY010000005">
    <property type="protein sequence ID" value="MCK9795110.1"/>
    <property type="molecule type" value="Genomic_DNA"/>
</dbReference>
<dbReference type="Proteomes" id="UP001651050">
    <property type="component" value="Unassembled WGS sequence"/>
</dbReference>
<keyword evidence="2" id="KW-0805">Transcription regulation</keyword>
<dbReference type="InterPro" id="IPR010982">
    <property type="entry name" value="Lambda_DNA-bd_dom_sf"/>
</dbReference>
<evidence type="ECO:0000313" key="7">
    <source>
        <dbReference type="Proteomes" id="UP001651050"/>
    </source>
</evidence>
<dbReference type="SUPFAM" id="SSF47413">
    <property type="entry name" value="lambda repressor-like DNA-binding domains"/>
    <property type="match status" value="1"/>
</dbReference>
<proteinExistence type="predicted"/>
<dbReference type="SMART" id="SM00354">
    <property type="entry name" value="HTH_LACI"/>
    <property type="match status" value="1"/>
</dbReference>
<dbReference type="PRINTS" id="PR00036">
    <property type="entry name" value="HTHLACI"/>
</dbReference>
<keyword evidence="3" id="KW-0238">DNA-binding</keyword>
<evidence type="ECO:0000256" key="3">
    <source>
        <dbReference type="ARBA" id="ARBA00023125"/>
    </source>
</evidence>
<comment type="caution">
    <text evidence="6">The sequence shown here is derived from an EMBL/GenBank/DDBJ whole genome shotgun (WGS) entry which is preliminary data.</text>
</comment>
<dbReference type="PANTHER" id="PTHR30146">
    <property type="entry name" value="LACI-RELATED TRANSCRIPTIONAL REPRESSOR"/>
    <property type="match status" value="1"/>
</dbReference>
<evidence type="ECO:0000313" key="6">
    <source>
        <dbReference type="EMBL" id="MCK9795110.1"/>
    </source>
</evidence>
<feature type="domain" description="HTH lacI-type" evidence="5">
    <location>
        <begin position="5"/>
        <end position="59"/>
    </location>
</feature>
<dbReference type="PROSITE" id="PS00356">
    <property type="entry name" value="HTH_LACI_1"/>
    <property type="match status" value="1"/>
</dbReference>
<dbReference type="RefSeq" id="WP_416344970.1">
    <property type="nucleotide sequence ID" value="NZ_JALQCY010000005.1"/>
</dbReference>
<dbReference type="PANTHER" id="PTHR30146:SF148">
    <property type="entry name" value="HTH-TYPE TRANSCRIPTIONAL REPRESSOR PURR-RELATED"/>
    <property type="match status" value="1"/>
</dbReference>
<protein>
    <submittedName>
        <fullName evidence="6">LacI family transcriptional regulator</fullName>
    </submittedName>
</protein>
<keyword evidence="1" id="KW-0678">Repressor</keyword>
<dbReference type="PROSITE" id="PS50932">
    <property type="entry name" value="HTH_LACI_2"/>
    <property type="match status" value="1"/>
</dbReference>
<organism evidence="6 7">
    <name type="scientific">Isoptericola peretonis</name>
    <dbReference type="NCBI Taxonomy" id="2918523"/>
    <lineage>
        <taxon>Bacteria</taxon>
        <taxon>Bacillati</taxon>
        <taxon>Actinomycetota</taxon>
        <taxon>Actinomycetes</taxon>
        <taxon>Micrococcales</taxon>
        <taxon>Promicromonosporaceae</taxon>
        <taxon>Isoptericola</taxon>
    </lineage>
</organism>
<dbReference type="Gene3D" id="3.40.50.2300">
    <property type="match status" value="2"/>
</dbReference>
<dbReference type="CDD" id="cd01392">
    <property type="entry name" value="HTH_LacI"/>
    <property type="match status" value="1"/>
</dbReference>
<evidence type="ECO:0000256" key="2">
    <source>
        <dbReference type="ARBA" id="ARBA00023015"/>
    </source>
</evidence>
<accession>A0ABT0J6J8</accession>
<dbReference type="Pfam" id="PF00356">
    <property type="entry name" value="LacI"/>
    <property type="match status" value="1"/>
</dbReference>
<gene>
    <name evidence="6" type="ORF">M1843_15275</name>
</gene>
<reference evidence="6 7" key="1">
    <citation type="submission" date="2022-02" db="EMBL/GenBank/DDBJ databases">
        <title>The car tank lid bacteriome: a reservoir of bacteria with potential in bioremediation of fuel.</title>
        <authorList>
            <person name="Vidal-Verdu A."/>
            <person name="Gomez-Martinez D."/>
            <person name="Latorre-Perez A."/>
            <person name="Pereto J."/>
            <person name="Porcar M."/>
        </authorList>
    </citation>
    <scope>NUCLEOTIDE SEQUENCE [LARGE SCALE GENOMIC DNA]</scope>
    <source>
        <strain evidence="6 7">4D.3</strain>
    </source>
</reference>
<evidence type="ECO:0000259" key="5">
    <source>
        <dbReference type="PROSITE" id="PS50932"/>
    </source>
</evidence>
<keyword evidence="4" id="KW-0804">Transcription</keyword>
<keyword evidence="7" id="KW-1185">Reference proteome</keyword>
<dbReference type="CDD" id="cd06267">
    <property type="entry name" value="PBP1_LacI_sugar_binding-like"/>
    <property type="match status" value="1"/>
</dbReference>
<dbReference type="InterPro" id="IPR028082">
    <property type="entry name" value="Peripla_BP_I"/>
</dbReference>
<evidence type="ECO:0000256" key="4">
    <source>
        <dbReference type="ARBA" id="ARBA00023163"/>
    </source>
</evidence>
<evidence type="ECO:0000256" key="1">
    <source>
        <dbReference type="ARBA" id="ARBA00022491"/>
    </source>
</evidence>